<dbReference type="Pfam" id="PF07374">
    <property type="entry name" value="DUF1492"/>
    <property type="match status" value="1"/>
</dbReference>
<reference evidence="2" key="1">
    <citation type="submission" date="2016-10" db="EMBL/GenBank/DDBJ databases">
        <authorList>
            <person name="Varghese N."/>
            <person name="Submissions S."/>
        </authorList>
    </citation>
    <scope>NUCLEOTIDE SEQUENCE [LARGE SCALE GENOMIC DNA]</scope>
    <source>
        <strain evidence="2">CGMCC 1.8911</strain>
    </source>
</reference>
<sequence>MLSLSTKYIDFDRTKSVVLKYIDEYNFLLALKPTRNEPSVTQGFSFIPPATDRTLNTIESAADKNLKRQALMQKRERVMDEFTKVIETLPATYRYIIVKIYLNRCSDTEVYLDLNISKTNYYKVKKEAIVQLAIYLGIEVYKD</sequence>
<dbReference type="NCBIfam" id="TIGR01637">
    <property type="entry name" value="phage_arpU"/>
    <property type="match status" value="1"/>
</dbReference>
<evidence type="ECO:0000313" key="2">
    <source>
        <dbReference type="Proteomes" id="UP000242700"/>
    </source>
</evidence>
<dbReference type="AlphaFoldDB" id="A0A1G9BT26"/>
<gene>
    <name evidence="1" type="ORF">SAMN05216187_108103</name>
</gene>
<protein>
    <submittedName>
        <fullName evidence="1">Phage transcriptional regulator, ArpU family</fullName>
    </submittedName>
</protein>
<organism evidence="1 2">
    <name type="scientific">Jeotgalicoccus aerolatus</name>
    <dbReference type="NCBI Taxonomy" id="709510"/>
    <lineage>
        <taxon>Bacteria</taxon>
        <taxon>Bacillati</taxon>
        <taxon>Bacillota</taxon>
        <taxon>Bacilli</taxon>
        <taxon>Bacillales</taxon>
        <taxon>Staphylococcaceae</taxon>
        <taxon>Jeotgalicoccus</taxon>
    </lineage>
</organism>
<name>A0A1G9BT26_9STAP</name>
<dbReference type="Proteomes" id="UP000242700">
    <property type="component" value="Unassembled WGS sequence"/>
</dbReference>
<dbReference type="InterPro" id="IPR010861">
    <property type="entry name" value="DUF1492"/>
</dbReference>
<dbReference type="EMBL" id="FNFI01000008">
    <property type="protein sequence ID" value="SDK42609.1"/>
    <property type="molecule type" value="Genomic_DNA"/>
</dbReference>
<dbReference type="SUPFAM" id="SSF88659">
    <property type="entry name" value="Sigma3 and sigma4 domains of RNA polymerase sigma factors"/>
    <property type="match status" value="1"/>
</dbReference>
<accession>A0A1G9BT26</accession>
<dbReference type="STRING" id="586411.SAMN05216187_108103"/>
<evidence type="ECO:0000313" key="1">
    <source>
        <dbReference type="EMBL" id="SDK42609.1"/>
    </source>
</evidence>
<dbReference type="InterPro" id="IPR013324">
    <property type="entry name" value="RNA_pol_sigma_r3/r4-like"/>
</dbReference>
<dbReference type="InterPro" id="IPR006524">
    <property type="entry name" value="ArpU-like"/>
</dbReference>
<dbReference type="RefSeq" id="WP_176760638.1">
    <property type="nucleotide sequence ID" value="NZ_FNFI01000008.1"/>
</dbReference>
<proteinExistence type="predicted"/>